<evidence type="ECO:0000256" key="5">
    <source>
        <dbReference type="ARBA" id="ARBA00022989"/>
    </source>
</evidence>
<dbReference type="EMBL" id="CP039865">
    <property type="protein sequence ID" value="QCK86367.1"/>
    <property type="molecule type" value="Genomic_DNA"/>
</dbReference>
<gene>
    <name evidence="8" type="primary">chrA</name>
    <name evidence="8" type="ORF">E8L99_11695</name>
</gene>
<keyword evidence="9" id="KW-1185">Reference proteome</keyword>
<accession>A0A4D7QMQ7</accession>
<comment type="subcellular location">
    <subcellularLocation>
        <location evidence="1">Cell membrane</location>
        <topology evidence="1">Multi-pass membrane protein</topology>
    </subcellularLocation>
</comment>
<evidence type="ECO:0000256" key="3">
    <source>
        <dbReference type="ARBA" id="ARBA00022475"/>
    </source>
</evidence>
<keyword evidence="6 7" id="KW-0472">Membrane</keyword>
<feature type="transmembrane region" description="Helical" evidence="7">
    <location>
        <begin position="91"/>
        <end position="114"/>
    </location>
</feature>
<evidence type="ECO:0000313" key="9">
    <source>
        <dbReference type="Proteomes" id="UP000298588"/>
    </source>
</evidence>
<dbReference type="OrthoDB" id="8969999at2"/>
<feature type="transmembrane region" description="Helical" evidence="7">
    <location>
        <begin position="206"/>
        <end position="228"/>
    </location>
</feature>
<organism evidence="8 9">
    <name type="scientific">Phreatobacter aquaticus</name>
    <dbReference type="NCBI Taxonomy" id="2570229"/>
    <lineage>
        <taxon>Bacteria</taxon>
        <taxon>Pseudomonadati</taxon>
        <taxon>Pseudomonadota</taxon>
        <taxon>Alphaproteobacteria</taxon>
        <taxon>Hyphomicrobiales</taxon>
        <taxon>Phreatobacteraceae</taxon>
        <taxon>Phreatobacter</taxon>
    </lineage>
</organism>
<name>A0A4D7QMQ7_9HYPH</name>
<dbReference type="RefSeq" id="WP_137099698.1">
    <property type="nucleotide sequence ID" value="NZ_CP039865.1"/>
</dbReference>
<feature type="transmembrane region" description="Helical" evidence="7">
    <location>
        <begin position="240"/>
        <end position="264"/>
    </location>
</feature>
<feature type="transmembrane region" description="Helical" evidence="7">
    <location>
        <begin position="420"/>
        <end position="438"/>
    </location>
</feature>
<sequence length="439" mass="46428">MTTVTSETATPFPAVPFSEALAVWIKVGLFSFGGAAGQIAMLHTIIVDEKKWLDEKRFLHALNYCTLLPGPEAQQLATYIGWLLHGVRGGLVAGLLFVVPGALVVLGLTMLYVAAKGVPLVEGIFFGIKAAVLVIVVQALLKMAKRVGHTPLLYGLMVASFLAILVLKLPYPAIVAGAALAGALFVHPATESFTAPAAASGWLGRTLVTIAVWTLVWWAPVVIAALALGQGHVLTEIGLFFSKLAVVTFGGAYALLVWLAQAAVEQKHWLTAPEMADGLGLAETTPGPTILVTQFVGFLAAYRLPQPFSPMLAGILGALMTTWVTFAPSFLWIFAGAPYVEDLRSNRRLAGALQGITAAVIGVIAYLAVWFGLHVLFGQVGEASFGPFHLPTVDFKRFDIWAAVLSVAAFVLAFRFKVGMIALVGIMAVAGVAVKLTLG</sequence>
<feature type="transmembrane region" description="Helical" evidence="7">
    <location>
        <begin position="355"/>
        <end position="377"/>
    </location>
</feature>
<dbReference type="Proteomes" id="UP000298588">
    <property type="component" value="Chromosome"/>
</dbReference>
<dbReference type="NCBIfam" id="TIGR00937">
    <property type="entry name" value="2A51"/>
    <property type="match status" value="1"/>
</dbReference>
<keyword evidence="3" id="KW-1003">Cell membrane</keyword>
<feature type="transmembrane region" description="Helical" evidence="7">
    <location>
        <begin position="120"/>
        <end position="141"/>
    </location>
</feature>
<evidence type="ECO:0000313" key="8">
    <source>
        <dbReference type="EMBL" id="QCK86367.1"/>
    </source>
</evidence>
<dbReference type="AlphaFoldDB" id="A0A4D7QMQ7"/>
<dbReference type="InterPro" id="IPR003370">
    <property type="entry name" value="Chromate_transpt"/>
</dbReference>
<dbReference type="KEGG" id="paqt:E8L99_11695"/>
<dbReference type="PIRSF" id="PIRSF004810">
    <property type="entry name" value="ChrA"/>
    <property type="match status" value="1"/>
</dbReference>
<keyword evidence="4 7" id="KW-0812">Transmembrane</keyword>
<protein>
    <submittedName>
        <fullName evidence="8">Chromate efflux transporter</fullName>
    </submittedName>
</protein>
<keyword evidence="5 7" id="KW-1133">Transmembrane helix</keyword>
<dbReference type="PANTHER" id="PTHR33567:SF3">
    <property type="entry name" value="CHROMATE ION TRANSPORTER (EUROFUNG)"/>
    <property type="match status" value="1"/>
</dbReference>
<comment type="similarity">
    <text evidence="2">Belongs to the chromate ion transporter (CHR) (TC 2.A.51) family.</text>
</comment>
<dbReference type="PANTHER" id="PTHR33567">
    <property type="entry name" value="CHROMATE ION TRANSPORTER (EUROFUNG)"/>
    <property type="match status" value="1"/>
</dbReference>
<feature type="transmembrane region" description="Helical" evidence="7">
    <location>
        <begin position="21"/>
        <end position="47"/>
    </location>
</feature>
<feature type="transmembrane region" description="Helical" evidence="7">
    <location>
        <begin position="311"/>
        <end position="335"/>
    </location>
</feature>
<reference evidence="8 9" key="1">
    <citation type="submission" date="2019-04" db="EMBL/GenBank/DDBJ databases">
        <title>Phreatobacter aquaticus sp. nov.</title>
        <authorList>
            <person name="Choi A."/>
            <person name="Baek K."/>
        </authorList>
    </citation>
    <scope>NUCLEOTIDE SEQUENCE [LARGE SCALE GENOMIC DNA]</scope>
    <source>
        <strain evidence="8 9">NMCR1094</strain>
    </source>
</reference>
<proteinExistence type="inferred from homology"/>
<evidence type="ECO:0000256" key="2">
    <source>
        <dbReference type="ARBA" id="ARBA00005262"/>
    </source>
</evidence>
<dbReference type="InterPro" id="IPR014047">
    <property type="entry name" value="Chr_Tranpt_l_chain"/>
</dbReference>
<evidence type="ECO:0000256" key="7">
    <source>
        <dbReference type="SAM" id="Phobius"/>
    </source>
</evidence>
<evidence type="ECO:0000256" key="4">
    <source>
        <dbReference type="ARBA" id="ARBA00022692"/>
    </source>
</evidence>
<dbReference type="GO" id="GO:0005886">
    <property type="term" value="C:plasma membrane"/>
    <property type="evidence" value="ECO:0007669"/>
    <property type="project" value="UniProtKB-SubCell"/>
</dbReference>
<evidence type="ECO:0000256" key="6">
    <source>
        <dbReference type="ARBA" id="ARBA00023136"/>
    </source>
</evidence>
<dbReference type="Pfam" id="PF02417">
    <property type="entry name" value="Chromate_transp"/>
    <property type="match status" value="2"/>
</dbReference>
<dbReference type="GO" id="GO:0015109">
    <property type="term" value="F:chromate transmembrane transporter activity"/>
    <property type="evidence" value="ECO:0007669"/>
    <property type="project" value="InterPro"/>
</dbReference>
<evidence type="ECO:0000256" key="1">
    <source>
        <dbReference type="ARBA" id="ARBA00004651"/>
    </source>
</evidence>
<feature type="transmembrane region" description="Helical" evidence="7">
    <location>
        <begin position="398"/>
        <end position="414"/>
    </location>
</feature>
<feature type="transmembrane region" description="Helical" evidence="7">
    <location>
        <begin position="153"/>
        <end position="186"/>
    </location>
</feature>